<organism evidence="4 5">
    <name type="scientific">Emcibacter nanhaiensis</name>
    <dbReference type="NCBI Taxonomy" id="1505037"/>
    <lineage>
        <taxon>Bacteria</taxon>
        <taxon>Pseudomonadati</taxon>
        <taxon>Pseudomonadota</taxon>
        <taxon>Alphaproteobacteria</taxon>
        <taxon>Emcibacterales</taxon>
        <taxon>Emcibacteraceae</taxon>
        <taxon>Emcibacter</taxon>
    </lineage>
</organism>
<name>A0A501PMR5_9PROT</name>
<dbReference type="InterPro" id="IPR011042">
    <property type="entry name" value="6-blade_b-propeller_TolB-like"/>
</dbReference>
<evidence type="ECO:0000313" key="5">
    <source>
        <dbReference type="Proteomes" id="UP000319148"/>
    </source>
</evidence>
<dbReference type="GO" id="GO:0006508">
    <property type="term" value="P:proteolysis"/>
    <property type="evidence" value="ECO:0007669"/>
    <property type="project" value="InterPro"/>
</dbReference>
<dbReference type="InterPro" id="IPR001375">
    <property type="entry name" value="Peptidase_S9_cat"/>
</dbReference>
<feature type="domain" description="Peptidase S9 prolyl oligopeptidase catalytic" evidence="3">
    <location>
        <begin position="443"/>
        <end position="649"/>
    </location>
</feature>
<keyword evidence="2" id="KW-0732">Signal</keyword>
<dbReference type="SUPFAM" id="SSF53474">
    <property type="entry name" value="alpha/beta-Hydrolases"/>
    <property type="match status" value="1"/>
</dbReference>
<keyword evidence="1" id="KW-0378">Hydrolase</keyword>
<dbReference type="OrthoDB" id="1094230at2"/>
<evidence type="ECO:0000256" key="2">
    <source>
        <dbReference type="SAM" id="SignalP"/>
    </source>
</evidence>
<sequence length="659" mass="73762">MCGRIRLFLTLIFSFILSINSAWAEDVKSPGDIPIKAFAQLPAIMDMELSPDGSHIAYMVPHKGRKAIVIRNIESGKLSGIPAPDKADINWFKWVNNKKIAVSIGYTAQRYGTTTLETRLYAFDLPSGNLKNIIKPRKRKGSVSTLTKEDFDVQIQDRVIDWLPDDPDHILVSIDGDWDGASEIRMVDVNDGDFTELTDGMKGIQSYQTDQQHELRLSWGYWKSDFKQLYRSPETGKWMQIEEGQLAKLNLDPIAFDKDPAIAYAKGLNEAGRFAVYKVNIPADKVVEEVYSDEDVDTDHIVFDPLSGRPIGVRNYREKSGYMYFDKYFAALQKVVDKALPNTVNRVISRVKGQKKFLIFSSSDVEPGVYYLLDFSKGSLDFLAETMPGITPEQMSPMQYVRYIARDGQVIHGYLTVPRGREVRNLPLIVMPHGGPEAQTVRSFAYRTQFLASRGYAVFQPNFRGSEGYGPAFQEAGENQWGGLMQDDVTDGVKWLIDQGMADPDRICIAGASYGGYAAAMGAVKTPDLYQCAVSINGVLNLPMLKAKDKRYTGGRAWIKTMGLEGADDEEVSPYHRVDDIKIPLLIIHAKDDFRVPLRHAEMMVDELKDEGKDVTFVQLEDGDHMLDTEAARYATLKAMEAFFAKHLGAGSPGSMATQ</sequence>
<proteinExistence type="predicted"/>
<accession>A0A501PMR5</accession>
<dbReference type="EMBL" id="VFIY01000005">
    <property type="protein sequence ID" value="TPD61790.1"/>
    <property type="molecule type" value="Genomic_DNA"/>
</dbReference>
<dbReference type="Pfam" id="PF00326">
    <property type="entry name" value="Peptidase_S9"/>
    <property type="match status" value="1"/>
</dbReference>
<reference evidence="5" key="1">
    <citation type="submission" date="2019-06" db="EMBL/GenBank/DDBJ databases">
        <title>The complete genome of Emcibacter congregatus ZYLT.</title>
        <authorList>
            <person name="Zhao Z."/>
        </authorList>
    </citation>
    <scope>NUCLEOTIDE SEQUENCE [LARGE SCALE GENOMIC DNA]</scope>
    <source>
        <strain evidence="5">MCCC 1A06723</strain>
    </source>
</reference>
<keyword evidence="5" id="KW-1185">Reference proteome</keyword>
<dbReference type="RefSeq" id="WP_139939517.1">
    <property type="nucleotide sequence ID" value="NZ_JBHSYP010000003.1"/>
</dbReference>
<evidence type="ECO:0000313" key="4">
    <source>
        <dbReference type="EMBL" id="TPD61790.1"/>
    </source>
</evidence>
<dbReference type="PANTHER" id="PTHR42776">
    <property type="entry name" value="SERINE PEPTIDASE S9 FAMILY MEMBER"/>
    <property type="match status" value="1"/>
</dbReference>
<dbReference type="GO" id="GO:0004252">
    <property type="term" value="F:serine-type endopeptidase activity"/>
    <property type="evidence" value="ECO:0007669"/>
    <property type="project" value="TreeGrafter"/>
</dbReference>
<dbReference type="Gene3D" id="2.120.10.30">
    <property type="entry name" value="TolB, C-terminal domain"/>
    <property type="match status" value="1"/>
</dbReference>
<evidence type="ECO:0000256" key="1">
    <source>
        <dbReference type="ARBA" id="ARBA00022801"/>
    </source>
</evidence>
<dbReference type="AlphaFoldDB" id="A0A501PMR5"/>
<evidence type="ECO:0000259" key="3">
    <source>
        <dbReference type="Pfam" id="PF00326"/>
    </source>
</evidence>
<dbReference type="Gene3D" id="3.40.50.1820">
    <property type="entry name" value="alpha/beta hydrolase"/>
    <property type="match status" value="1"/>
</dbReference>
<protein>
    <submittedName>
        <fullName evidence="4">S9 family peptidase</fullName>
    </submittedName>
</protein>
<feature type="chain" id="PRO_5021395184" evidence="2">
    <location>
        <begin position="25"/>
        <end position="659"/>
    </location>
</feature>
<dbReference type="SUPFAM" id="SSF82171">
    <property type="entry name" value="DPP6 N-terminal domain-like"/>
    <property type="match status" value="1"/>
</dbReference>
<gene>
    <name evidence="4" type="ORF">FIV46_06165</name>
</gene>
<dbReference type="InterPro" id="IPR029058">
    <property type="entry name" value="AB_hydrolase_fold"/>
</dbReference>
<comment type="caution">
    <text evidence="4">The sequence shown here is derived from an EMBL/GenBank/DDBJ whole genome shotgun (WGS) entry which is preliminary data.</text>
</comment>
<dbReference type="PANTHER" id="PTHR42776:SF27">
    <property type="entry name" value="DIPEPTIDYL PEPTIDASE FAMILY MEMBER 6"/>
    <property type="match status" value="1"/>
</dbReference>
<dbReference type="Proteomes" id="UP000319148">
    <property type="component" value="Unassembled WGS sequence"/>
</dbReference>
<feature type="signal peptide" evidence="2">
    <location>
        <begin position="1"/>
        <end position="24"/>
    </location>
</feature>